<protein>
    <submittedName>
        <fullName evidence="2">ABC transporter permease</fullName>
    </submittedName>
</protein>
<feature type="transmembrane region" description="Helical" evidence="1">
    <location>
        <begin position="96"/>
        <end position="120"/>
    </location>
</feature>
<proteinExistence type="predicted"/>
<accession>A0A9D1RCC3</accession>
<reference evidence="2" key="1">
    <citation type="journal article" date="2021" name="PeerJ">
        <title>Extensive microbial diversity within the chicken gut microbiome revealed by metagenomics and culture.</title>
        <authorList>
            <person name="Gilroy R."/>
            <person name="Ravi A."/>
            <person name="Getino M."/>
            <person name="Pursley I."/>
            <person name="Horton D.L."/>
            <person name="Alikhan N.F."/>
            <person name="Baker D."/>
            <person name="Gharbi K."/>
            <person name="Hall N."/>
            <person name="Watson M."/>
            <person name="Adriaenssens E.M."/>
            <person name="Foster-Nyarko E."/>
            <person name="Jarju S."/>
            <person name="Secka A."/>
            <person name="Antonio M."/>
            <person name="Oren A."/>
            <person name="Chaudhuri R.R."/>
            <person name="La Ragione R."/>
            <person name="Hildebrand F."/>
            <person name="Pallen M.J."/>
        </authorList>
    </citation>
    <scope>NUCLEOTIDE SEQUENCE</scope>
    <source>
        <strain evidence="2">421</strain>
    </source>
</reference>
<evidence type="ECO:0000313" key="2">
    <source>
        <dbReference type="EMBL" id="HIW85656.1"/>
    </source>
</evidence>
<dbReference type="Pfam" id="PF06541">
    <property type="entry name" value="ABC_trans_CmpB"/>
    <property type="match status" value="1"/>
</dbReference>
<dbReference type="AlphaFoldDB" id="A0A9D1RCC3"/>
<comment type="caution">
    <text evidence="2">The sequence shown here is derived from an EMBL/GenBank/DDBJ whole genome shotgun (WGS) entry which is preliminary data.</text>
</comment>
<feature type="transmembrane region" description="Helical" evidence="1">
    <location>
        <begin position="60"/>
        <end position="84"/>
    </location>
</feature>
<dbReference type="InterPro" id="IPR010540">
    <property type="entry name" value="CmpB_TMEM229"/>
</dbReference>
<feature type="transmembrane region" description="Helical" evidence="1">
    <location>
        <begin position="5"/>
        <end position="25"/>
    </location>
</feature>
<sequence length="129" mass="15416">MRNLYYYSFMFLLGGYGYCTIEILWRQRTHYSMFLAGGIILMFLAFIQRKMKKAPLIRKCLLGTVFITAVEFIFGCIFNLTLHMNVWNYSNMPLNLLGQICLPFSLLWLLLCIPVFKWIVKDELYRRFI</sequence>
<keyword evidence="1" id="KW-0812">Transmembrane</keyword>
<name>A0A9D1RCC3_9FIRM</name>
<dbReference type="EMBL" id="DXGE01000017">
    <property type="protein sequence ID" value="HIW85656.1"/>
    <property type="molecule type" value="Genomic_DNA"/>
</dbReference>
<feature type="transmembrane region" description="Helical" evidence="1">
    <location>
        <begin position="31"/>
        <end position="48"/>
    </location>
</feature>
<evidence type="ECO:0000256" key="1">
    <source>
        <dbReference type="SAM" id="Phobius"/>
    </source>
</evidence>
<keyword evidence="1" id="KW-0472">Membrane</keyword>
<organism evidence="2 3">
    <name type="scientific">Candidatus Eubacterium faecipullorum</name>
    <dbReference type="NCBI Taxonomy" id="2838571"/>
    <lineage>
        <taxon>Bacteria</taxon>
        <taxon>Bacillati</taxon>
        <taxon>Bacillota</taxon>
        <taxon>Clostridia</taxon>
        <taxon>Eubacteriales</taxon>
        <taxon>Eubacteriaceae</taxon>
        <taxon>Eubacterium</taxon>
    </lineage>
</organism>
<evidence type="ECO:0000313" key="3">
    <source>
        <dbReference type="Proteomes" id="UP000824205"/>
    </source>
</evidence>
<keyword evidence="1" id="KW-1133">Transmembrane helix</keyword>
<dbReference type="Proteomes" id="UP000824205">
    <property type="component" value="Unassembled WGS sequence"/>
</dbReference>
<reference evidence="2" key="2">
    <citation type="submission" date="2021-04" db="EMBL/GenBank/DDBJ databases">
        <authorList>
            <person name="Gilroy R."/>
        </authorList>
    </citation>
    <scope>NUCLEOTIDE SEQUENCE</scope>
    <source>
        <strain evidence="2">421</strain>
    </source>
</reference>
<gene>
    <name evidence="2" type="ORF">IAA48_04095</name>
</gene>